<gene>
    <name evidence="1" type="ORF">H9X54_001390</name>
</gene>
<organism evidence="1 2">
    <name type="scientific">Flavobacterium macrobrachii</name>
    <dbReference type="NCBI Taxonomy" id="591204"/>
    <lineage>
        <taxon>Bacteria</taxon>
        <taxon>Pseudomonadati</taxon>
        <taxon>Bacteroidota</taxon>
        <taxon>Flavobacteriia</taxon>
        <taxon>Flavobacteriales</taxon>
        <taxon>Flavobacteriaceae</taxon>
        <taxon>Flavobacterium</taxon>
    </lineage>
</organism>
<protein>
    <recommendedName>
        <fullName evidence="3">ATP-GRASP peptide maturase, grasp-with-spasm system</fullName>
    </recommendedName>
</protein>
<dbReference type="EMBL" id="JACSOD020000336">
    <property type="protein sequence ID" value="MBM6497958.1"/>
    <property type="molecule type" value="Genomic_DNA"/>
</dbReference>
<dbReference type="RefSeq" id="WP_187656911.1">
    <property type="nucleotide sequence ID" value="NZ_JACSOD020000336.1"/>
</dbReference>
<dbReference type="Proteomes" id="UP000759529">
    <property type="component" value="Unassembled WGS sequence"/>
</dbReference>
<sequence length="130" mass="15785">MDKNLKKKEHFFPSLLQEYIQKKYELRIFFLNDKLYSMAIFSQESEQTKIDYRNYQKEKPNRRVPYKLPIEIEEKLIFFMRKIELNSGSIDMIVTYSNEYYFLEVNPVGQFGALSYNCNYNIENLIADYL</sequence>
<evidence type="ECO:0000313" key="2">
    <source>
        <dbReference type="Proteomes" id="UP000759529"/>
    </source>
</evidence>
<proteinExistence type="predicted"/>
<keyword evidence="2" id="KW-1185">Reference proteome</keyword>
<comment type="caution">
    <text evidence="1">The sequence shown here is derived from an EMBL/GenBank/DDBJ whole genome shotgun (WGS) entry which is preliminary data.</text>
</comment>
<dbReference type="SUPFAM" id="SSF56059">
    <property type="entry name" value="Glutathione synthetase ATP-binding domain-like"/>
    <property type="match status" value="1"/>
</dbReference>
<evidence type="ECO:0008006" key="3">
    <source>
        <dbReference type="Google" id="ProtNLM"/>
    </source>
</evidence>
<accession>A0ABS2CSL4</accession>
<name>A0ABS2CSL4_9FLAO</name>
<reference evidence="1 2" key="1">
    <citation type="submission" date="2021-02" db="EMBL/GenBank/DDBJ databases">
        <authorList>
            <person name="Jung H.S."/>
            <person name="Chun B.H."/>
            <person name="Jeon C.O."/>
        </authorList>
    </citation>
    <scope>NUCLEOTIDE SEQUENCE [LARGE SCALE GENOMIC DNA]</scope>
    <source>
        <strain evidence="1 2">LMG 25203</strain>
    </source>
</reference>
<dbReference type="Gene3D" id="3.30.470.20">
    <property type="entry name" value="ATP-grasp fold, B domain"/>
    <property type="match status" value="1"/>
</dbReference>
<evidence type="ECO:0000313" key="1">
    <source>
        <dbReference type="EMBL" id="MBM6497958.1"/>
    </source>
</evidence>